<dbReference type="InterPro" id="IPR009081">
    <property type="entry name" value="PP-bd_ACP"/>
</dbReference>
<protein>
    <submittedName>
        <fullName evidence="5">Amino acid adenylation</fullName>
    </submittedName>
</protein>
<dbReference type="KEGG" id="sdn:Sden_1176"/>
<dbReference type="InterPro" id="IPR045851">
    <property type="entry name" value="AMP-bd_C_sf"/>
</dbReference>
<dbReference type="GO" id="GO:0005737">
    <property type="term" value="C:cytoplasm"/>
    <property type="evidence" value="ECO:0007669"/>
    <property type="project" value="TreeGrafter"/>
</dbReference>
<dbReference type="Gene3D" id="3.30.559.30">
    <property type="entry name" value="Nonribosomal peptide synthetase, condensation domain"/>
    <property type="match status" value="1"/>
</dbReference>
<dbReference type="InterPro" id="IPR020845">
    <property type="entry name" value="AMP-binding_CS"/>
</dbReference>
<dbReference type="PANTHER" id="PTHR45527:SF1">
    <property type="entry name" value="FATTY ACID SYNTHASE"/>
    <property type="match status" value="1"/>
</dbReference>
<proteinExistence type="predicted"/>
<dbReference type="Pfam" id="PF13193">
    <property type="entry name" value="AMP-binding_C"/>
    <property type="match status" value="1"/>
</dbReference>
<dbReference type="InterPro" id="IPR023213">
    <property type="entry name" value="CAT-like_dom_sf"/>
</dbReference>
<dbReference type="Proteomes" id="UP000001982">
    <property type="component" value="Chromosome"/>
</dbReference>
<dbReference type="PANTHER" id="PTHR45527">
    <property type="entry name" value="NONRIBOSOMAL PEPTIDE SYNTHETASE"/>
    <property type="match status" value="1"/>
</dbReference>
<dbReference type="PROSITE" id="PS00012">
    <property type="entry name" value="PHOSPHOPANTETHEINE"/>
    <property type="match status" value="1"/>
</dbReference>
<keyword evidence="3" id="KW-0597">Phosphoprotein</keyword>
<dbReference type="Pfam" id="PF00668">
    <property type="entry name" value="Condensation"/>
    <property type="match status" value="1"/>
</dbReference>
<reference evidence="5 6" key="1">
    <citation type="submission" date="2006-03" db="EMBL/GenBank/DDBJ databases">
        <title>Complete sequence of Shewanella denitrificans OS217.</title>
        <authorList>
            <consortium name="US DOE Joint Genome Institute"/>
            <person name="Copeland A."/>
            <person name="Lucas S."/>
            <person name="Lapidus A."/>
            <person name="Barry K."/>
            <person name="Detter J.C."/>
            <person name="Glavina del Rio T."/>
            <person name="Hammon N."/>
            <person name="Israni S."/>
            <person name="Dalin E."/>
            <person name="Tice H."/>
            <person name="Pitluck S."/>
            <person name="Brettin T."/>
            <person name="Bruce D."/>
            <person name="Han C."/>
            <person name="Tapia R."/>
            <person name="Gilna P."/>
            <person name="Kiss H."/>
            <person name="Schmutz J."/>
            <person name="Larimer F."/>
            <person name="Land M."/>
            <person name="Hauser L."/>
            <person name="Kyrpides N."/>
            <person name="Lykidis A."/>
            <person name="Richardson P."/>
        </authorList>
    </citation>
    <scope>NUCLEOTIDE SEQUENCE [LARGE SCALE GENOMIC DNA]</scope>
    <source>
        <strain evidence="6">OS217 / ATCC BAA-1090 / DSM 15013</strain>
    </source>
</reference>
<dbReference type="NCBIfam" id="TIGR01733">
    <property type="entry name" value="AA-adenyl-dom"/>
    <property type="match status" value="1"/>
</dbReference>
<dbReference type="InterPro" id="IPR000873">
    <property type="entry name" value="AMP-dep_synth/lig_dom"/>
</dbReference>
<evidence type="ECO:0000259" key="4">
    <source>
        <dbReference type="PROSITE" id="PS50075"/>
    </source>
</evidence>
<organism evidence="5 6">
    <name type="scientific">Shewanella denitrificans (strain OS217 / ATCC BAA-1090 / DSM 15013)</name>
    <dbReference type="NCBI Taxonomy" id="318161"/>
    <lineage>
        <taxon>Bacteria</taxon>
        <taxon>Pseudomonadati</taxon>
        <taxon>Pseudomonadota</taxon>
        <taxon>Gammaproteobacteria</taxon>
        <taxon>Alteromonadales</taxon>
        <taxon>Shewanellaceae</taxon>
        <taxon>Shewanella</taxon>
    </lineage>
</organism>
<dbReference type="CDD" id="cd05930">
    <property type="entry name" value="A_NRPS"/>
    <property type="match status" value="1"/>
</dbReference>
<dbReference type="Gene3D" id="3.30.559.10">
    <property type="entry name" value="Chloramphenicol acetyltransferase-like domain"/>
    <property type="match status" value="1"/>
</dbReference>
<dbReference type="eggNOG" id="COG1020">
    <property type="taxonomic scope" value="Bacteria"/>
</dbReference>
<keyword evidence="6" id="KW-1185">Reference proteome</keyword>
<feature type="domain" description="Carrier" evidence="4">
    <location>
        <begin position="498"/>
        <end position="572"/>
    </location>
</feature>
<dbReference type="SUPFAM" id="SSF47336">
    <property type="entry name" value="ACP-like"/>
    <property type="match status" value="2"/>
</dbReference>
<dbReference type="GO" id="GO:0043041">
    <property type="term" value="P:amino acid activation for nonribosomal peptide biosynthetic process"/>
    <property type="evidence" value="ECO:0007669"/>
    <property type="project" value="TreeGrafter"/>
</dbReference>
<evidence type="ECO:0000256" key="1">
    <source>
        <dbReference type="ARBA" id="ARBA00001957"/>
    </source>
</evidence>
<dbReference type="SUPFAM" id="SSF56801">
    <property type="entry name" value="Acetyl-CoA synthetase-like"/>
    <property type="match status" value="2"/>
</dbReference>
<feature type="domain" description="Carrier" evidence="4">
    <location>
        <begin position="1532"/>
        <end position="1607"/>
    </location>
</feature>
<name>Q12Q14_SHEDO</name>
<dbReference type="Gene3D" id="1.10.1200.10">
    <property type="entry name" value="ACP-like"/>
    <property type="match status" value="2"/>
</dbReference>
<dbReference type="Pfam" id="PF00550">
    <property type="entry name" value="PP-binding"/>
    <property type="match status" value="2"/>
</dbReference>
<dbReference type="PROSITE" id="PS00455">
    <property type="entry name" value="AMP_BINDING"/>
    <property type="match status" value="1"/>
</dbReference>
<keyword evidence="2" id="KW-0596">Phosphopantetheine</keyword>
<dbReference type="Gene3D" id="3.30.300.30">
    <property type="match status" value="2"/>
</dbReference>
<evidence type="ECO:0000313" key="5">
    <source>
        <dbReference type="EMBL" id="ABE54462.1"/>
    </source>
</evidence>
<dbReference type="NCBIfam" id="NF003417">
    <property type="entry name" value="PRK04813.1"/>
    <property type="match status" value="2"/>
</dbReference>
<gene>
    <name evidence="5" type="ordered locus">Sden_1176</name>
</gene>
<dbReference type="InterPro" id="IPR042099">
    <property type="entry name" value="ANL_N_sf"/>
</dbReference>
<accession>Q12Q14</accession>
<dbReference type="CDD" id="cd19531">
    <property type="entry name" value="LCL_NRPS-like"/>
    <property type="match status" value="1"/>
</dbReference>
<dbReference type="InterPro" id="IPR025110">
    <property type="entry name" value="AMP-bd_C"/>
</dbReference>
<dbReference type="OrthoDB" id="9757559at2"/>
<dbReference type="GO" id="GO:0044550">
    <property type="term" value="P:secondary metabolite biosynthetic process"/>
    <property type="evidence" value="ECO:0007669"/>
    <property type="project" value="TreeGrafter"/>
</dbReference>
<dbReference type="SMART" id="SM00823">
    <property type="entry name" value="PKS_PP"/>
    <property type="match status" value="1"/>
</dbReference>
<dbReference type="GO" id="GO:0031177">
    <property type="term" value="F:phosphopantetheine binding"/>
    <property type="evidence" value="ECO:0007669"/>
    <property type="project" value="InterPro"/>
</dbReference>
<dbReference type="InterPro" id="IPR036736">
    <property type="entry name" value="ACP-like_sf"/>
</dbReference>
<dbReference type="STRING" id="318161.Sden_1176"/>
<evidence type="ECO:0000313" key="6">
    <source>
        <dbReference type="Proteomes" id="UP000001982"/>
    </source>
</evidence>
<dbReference type="InterPro" id="IPR020806">
    <property type="entry name" value="PKS_PP-bd"/>
</dbReference>
<dbReference type="InterPro" id="IPR010071">
    <property type="entry name" value="AA_adenyl_dom"/>
</dbReference>
<dbReference type="GO" id="GO:0003824">
    <property type="term" value="F:catalytic activity"/>
    <property type="evidence" value="ECO:0007669"/>
    <property type="project" value="InterPro"/>
</dbReference>
<dbReference type="EMBL" id="CP000302">
    <property type="protein sequence ID" value="ABE54462.1"/>
    <property type="molecule type" value="Genomic_DNA"/>
</dbReference>
<sequence>MMEQLLSKIPWNSKSAAVISEQGQWSFSQIDTKSDLWASHILEQLGKDIRHWPVAMPIIAERSADYIVALLACWKLGIGVAPIAVDTPISRLTHITNDLNSQWVINLTELNITNSQEIRFDAGLPNATALHETPLQKSGIAYIIYTSGTTGKPKGCVVGVESVLPIMQSYCDYFGLNESSRITLSANIAFDAAMADLIPGLISGARIYIVDHQILMQPNRLIEYYHHHQITYSWIATPIIEVIMSTPDITLPRSLKVLLTAGQRLTKRPPKEWHTRVENAYGPTETTVIATVGIVNPNGHGLPDIGTTFLGVHCLLVDQRLQPVQYGEEGELLIYGAGVSRGYLNLPELNNEKFIRILDAQGNEVRAYRSGDLCRVNKQGNIEYVSRIDKQLKLNGNRLESDEIIHHMLAQEGVKQAHAMIQKIGAQDILVGYIVAENASQLDTVTLQSLLGEEMPKYMIPQKFVFLDAFPLTSNQKLDESALSLPQIERTEADEDQDGLSSDERDFLFLFRKIMGIDIGWEDSFFQHGGASIAAISISAAVHKQFAMGLPFELFEQHGTPQRIWQSINRQAYQVTEISSHVDETLEYFDAPLSSSQRSIWFFANMDNKDRAYHAKSQLKLVGKVNAEAIAFALQKVVDRHSIFRTSFIPGAGDGIQRVHKTYQVKLQQFNLSSFPSVDREQRLEHLLQEELNQPFDLSFLPLVRWALVKMDNDESILIHIEHHLVHDGWSYNLFLKDFLFYYRSVLMQEVDELPFPAQYADFCITQAEWLNTRAAEGQLKYWKNQLQGAATVINLPSHKTDTNNQREGKTLRIQLPRKQWHALEKLAEQRGETPFSIMLGIYYLMLSRFSGDKDICVGSAFANRQWIQADSIIGMMINTVALRAKFEDQTSIDQLLSQSSRVVHEAQQNQDIPFEYLVKEINPERPVGINPFFQVFFGFHDSPMPEINLPGINHAEVVEAIDSSAAKFDLSVVVIPRKGQVGDDDPVHLLWEFKRAKYPEWLIQNMIEDYLSLLKKALENTNISLSQLNANTPEICGPEVEILSGTVFDAFRFQALAHPNRTAIEFQGQVYSYINLLVRVEQQATYLSHLELSAGEYVGICLPRSIDYVSWMLACQAAGVGYVPLDPDYPAARIEFVIKHSQITHLITHSDQYSANRIPCNAKSEQSRKAISISGSTAMYCIYTSGSTGLPKGVVISHGAFSNFIQAMSREFNLLPEQSWLAITSFSFDISTLELYLPLISGAKVVLTSQEDSRDIGCLRRYLQSGQISHCQATPSTWKTLISDGWRPTTDQTILCGGEAIDIQLAHLLTEKGNVCYNMYGPTETTVWSSFKQLSTGDDNSQNSSTSLGSPIANTQIYILDDALHQVPVGAIGQLWIGGASLSDGYLHNSELTNERFVLHPVNGKRIYQTGDLASIDGYGELQFHGRADQQVKLSGFRIELEEIEQIIKQLAEVNQVAVVIRNVAETPQLIAFFSGECDESTVLTQCRQKLPGYMIPHKVITLDTLPLTPNRKVDKKALPTDLQPSDVINTPQTPTEEQLETILSSHLGYPRIDTQRNFYKLGGNSLMAMKVCVSIEREMNVSLKAIDFIELGSITAVAAFIDATSGETSEMEFVEEMTI</sequence>
<dbReference type="PROSITE" id="PS50075">
    <property type="entry name" value="CARRIER"/>
    <property type="match status" value="2"/>
</dbReference>
<dbReference type="SUPFAM" id="SSF52777">
    <property type="entry name" value="CoA-dependent acyltransferases"/>
    <property type="match status" value="2"/>
</dbReference>
<dbReference type="Gene3D" id="3.40.50.12780">
    <property type="entry name" value="N-terminal domain of ligase-like"/>
    <property type="match status" value="2"/>
</dbReference>
<dbReference type="RefSeq" id="WP_011495622.1">
    <property type="nucleotide sequence ID" value="NC_007954.1"/>
</dbReference>
<dbReference type="InterPro" id="IPR001242">
    <property type="entry name" value="Condensation_dom"/>
</dbReference>
<comment type="cofactor">
    <cofactor evidence="1">
        <name>pantetheine 4'-phosphate</name>
        <dbReference type="ChEBI" id="CHEBI:47942"/>
    </cofactor>
</comment>
<dbReference type="InterPro" id="IPR006162">
    <property type="entry name" value="Ppantetheine_attach_site"/>
</dbReference>
<dbReference type="HOGENOM" id="CLU_000022_0_11_6"/>
<dbReference type="Pfam" id="PF00501">
    <property type="entry name" value="AMP-binding"/>
    <property type="match status" value="2"/>
</dbReference>
<evidence type="ECO:0000256" key="2">
    <source>
        <dbReference type="ARBA" id="ARBA00022450"/>
    </source>
</evidence>
<evidence type="ECO:0000256" key="3">
    <source>
        <dbReference type="ARBA" id="ARBA00022553"/>
    </source>
</evidence>